<feature type="transmembrane region" description="Helical" evidence="1">
    <location>
        <begin position="73"/>
        <end position="98"/>
    </location>
</feature>
<evidence type="ECO:0000313" key="2">
    <source>
        <dbReference type="EMBL" id="MDN5215858.1"/>
    </source>
</evidence>
<keyword evidence="3" id="KW-1185">Reference proteome</keyword>
<dbReference type="Pfam" id="PF13858">
    <property type="entry name" value="DUF4199"/>
    <property type="match status" value="1"/>
</dbReference>
<dbReference type="EMBL" id="JAUJEB010000007">
    <property type="protein sequence ID" value="MDN5215858.1"/>
    <property type="molecule type" value="Genomic_DNA"/>
</dbReference>
<evidence type="ECO:0000256" key="1">
    <source>
        <dbReference type="SAM" id="Phobius"/>
    </source>
</evidence>
<keyword evidence="1" id="KW-0812">Transmembrane</keyword>
<feature type="transmembrane region" description="Helical" evidence="1">
    <location>
        <begin position="12"/>
        <end position="31"/>
    </location>
</feature>
<feature type="transmembrane region" description="Helical" evidence="1">
    <location>
        <begin position="153"/>
        <end position="171"/>
    </location>
</feature>
<proteinExistence type="predicted"/>
<comment type="caution">
    <text evidence="2">The sequence shown here is derived from an EMBL/GenBank/DDBJ whole genome shotgun (WGS) entry which is preliminary data.</text>
</comment>
<name>A0ABT8LE27_9BACT</name>
<gene>
    <name evidence="2" type="ORF">QQ020_27515</name>
</gene>
<dbReference type="RefSeq" id="WP_346761195.1">
    <property type="nucleotide sequence ID" value="NZ_JAUJEB010000007.1"/>
</dbReference>
<keyword evidence="1" id="KW-0472">Membrane</keyword>
<sequence>MMLKNPIVKVAVKYGAIGGLLAIILLIVLYAVGQNPLLSTKKIPFGIILIPLLVFFSIKEFRDYFNNSELRFWQGLVIGFVNYLIIALISAAFIWVFLTYYDQEILKELINFNVLNFEQNKTGFIETFDQATYNKVLADIRKTTVHHIALDDFVRKMLIGFISTFIISIFLRK</sequence>
<dbReference type="InterPro" id="IPR025250">
    <property type="entry name" value="DUF4199"/>
</dbReference>
<accession>A0ABT8LE27</accession>
<protein>
    <submittedName>
        <fullName evidence="2">DUF4199 domain-containing protein</fullName>
    </submittedName>
</protein>
<feature type="transmembrane region" description="Helical" evidence="1">
    <location>
        <begin position="43"/>
        <end position="61"/>
    </location>
</feature>
<dbReference type="Proteomes" id="UP001172083">
    <property type="component" value="Unassembled WGS sequence"/>
</dbReference>
<organism evidence="2 3">
    <name type="scientific">Agaribacillus aureus</name>
    <dbReference type="NCBI Taxonomy" id="3051825"/>
    <lineage>
        <taxon>Bacteria</taxon>
        <taxon>Pseudomonadati</taxon>
        <taxon>Bacteroidota</taxon>
        <taxon>Cytophagia</taxon>
        <taxon>Cytophagales</taxon>
        <taxon>Splendidivirgaceae</taxon>
        <taxon>Agaribacillus</taxon>
    </lineage>
</organism>
<reference evidence="2" key="1">
    <citation type="submission" date="2023-06" db="EMBL/GenBank/DDBJ databases">
        <title>Genomic of Agaribacillus aureum.</title>
        <authorList>
            <person name="Wang G."/>
        </authorList>
    </citation>
    <scope>NUCLEOTIDE SEQUENCE</scope>
    <source>
        <strain evidence="2">BMA12</strain>
    </source>
</reference>
<evidence type="ECO:0000313" key="3">
    <source>
        <dbReference type="Proteomes" id="UP001172083"/>
    </source>
</evidence>
<keyword evidence="1" id="KW-1133">Transmembrane helix</keyword>